<evidence type="ECO:0000313" key="2">
    <source>
        <dbReference type="EMBL" id="ONM57188.1"/>
    </source>
</evidence>
<keyword evidence="2" id="KW-0378">Hydrolase</keyword>
<name>A0A1D6IB56_MAIZE</name>
<gene>
    <name evidence="2" type="ORF">ZEAMMB73_Zm00001d021450</name>
</gene>
<reference evidence="2" key="1">
    <citation type="submission" date="2015-12" db="EMBL/GenBank/DDBJ databases">
        <title>Update maize B73 reference genome by single molecule sequencing technologies.</title>
        <authorList>
            <consortium name="Maize Genome Sequencing Project"/>
            <person name="Ware D."/>
        </authorList>
    </citation>
    <scope>NUCLEOTIDE SEQUENCE [LARGE SCALE GENOMIC DNA]</scope>
    <source>
        <tissue evidence="2">Seedling</tissue>
    </source>
</reference>
<protein>
    <submittedName>
        <fullName evidence="2">Cytokinin riboside 5'-monophosphate phosphoribohydrolase LOG5</fullName>
    </submittedName>
</protein>
<dbReference type="GO" id="GO:0016787">
    <property type="term" value="F:hydrolase activity"/>
    <property type="evidence" value="ECO:0007669"/>
    <property type="project" value="UniProtKB-KW"/>
</dbReference>
<dbReference type="EMBL" id="CM007650">
    <property type="protein sequence ID" value="ONM57188.1"/>
    <property type="molecule type" value="Genomic_DNA"/>
</dbReference>
<feature type="compositionally biased region" description="Gly residues" evidence="1">
    <location>
        <begin position="125"/>
        <end position="134"/>
    </location>
</feature>
<sequence>MSDMTHHHSRARTPPVVVGVVDTEASAVLYTACLCTPRAWTDETGLQHRTTHTLADNNKQLQSPPNNCVCVWRMHAGGPAERGRVLRLPAGVHRQGGGRRVHQALPAPHLRQRPRRQGTRPEAGGVRGRAGRGPGDAQAAVGDRAGRLQRLAPGRDRPLIGRATIAAAAGALVAPVHASSAGQATGLHLLLSTLPLLPHR</sequence>
<dbReference type="AlphaFoldDB" id="A0A1D6IB56"/>
<evidence type="ECO:0000256" key="1">
    <source>
        <dbReference type="SAM" id="MobiDB-lite"/>
    </source>
</evidence>
<accession>A0A1D6IB56</accession>
<organism evidence="2">
    <name type="scientific">Zea mays</name>
    <name type="common">Maize</name>
    <dbReference type="NCBI Taxonomy" id="4577"/>
    <lineage>
        <taxon>Eukaryota</taxon>
        <taxon>Viridiplantae</taxon>
        <taxon>Streptophyta</taxon>
        <taxon>Embryophyta</taxon>
        <taxon>Tracheophyta</taxon>
        <taxon>Spermatophyta</taxon>
        <taxon>Magnoliopsida</taxon>
        <taxon>Liliopsida</taxon>
        <taxon>Poales</taxon>
        <taxon>Poaceae</taxon>
        <taxon>PACMAD clade</taxon>
        <taxon>Panicoideae</taxon>
        <taxon>Andropogonodae</taxon>
        <taxon>Andropogoneae</taxon>
        <taxon>Tripsacinae</taxon>
        <taxon>Zea</taxon>
    </lineage>
</organism>
<feature type="region of interest" description="Disordered" evidence="1">
    <location>
        <begin position="93"/>
        <end position="143"/>
    </location>
</feature>
<proteinExistence type="predicted"/>